<evidence type="ECO:0000313" key="4">
    <source>
        <dbReference type="Proteomes" id="UP000075615"/>
    </source>
</evidence>
<evidence type="ECO:0000256" key="1">
    <source>
        <dbReference type="SAM" id="SignalP"/>
    </source>
</evidence>
<gene>
    <name evidence="3" type="ORF">AWN68_01075</name>
</gene>
<organism evidence="3 4">
    <name type="scientific">Roseivirga echinicomitans</name>
    <dbReference type="NCBI Taxonomy" id="296218"/>
    <lineage>
        <taxon>Bacteria</taxon>
        <taxon>Pseudomonadati</taxon>
        <taxon>Bacteroidota</taxon>
        <taxon>Cytophagia</taxon>
        <taxon>Cytophagales</taxon>
        <taxon>Roseivirgaceae</taxon>
        <taxon>Roseivirga</taxon>
    </lineage>
</organism>
<feature type="chain" id="PRO_5007575252" description="Outer membrane protein beta-barrel domain-containing protein" evidence="1">
    <location>
        <begin position="25"/>
        <end position="206"/>
    </location>
</feature>
<dbReference type="EMBL" id="LRDB01000001">
    <property type="protein sequence ID" value="KYG83426.1"/>
    <property type="molecule type" value="Genomic_DNA"/>
</dbReference>
<dbReference type="InterPro" id="IPR025665">
    <property type="entry name" value="Beta-barrel_OMP_2"/>
</dbReference>
<name>A0A150XXK3_9BACT</name>
<evidence type="ECO:0000259" key="2">
    <source>
        <dbReference type="Pfam" id="PF13568"/>
    </source>
</evidence>
<sequence>MKKIIITSIFSLLSLVAFTNQSKAQEFRSGIKGSFNLSNFYSNDIDDNNLRPGFSLGFFKENQIGPSAAIQTEFLFSTKGNRSEYRTGPFDGEAKFNLNYLELPIMLDLKAGSALDITFGPYVSYLVSANVTTEGDFGSSYSEIDRDELKSFDFGFSGGLGLNFGTTELGARYNLGLTEIANSNNARSIMGDAKNSVIQFYIALGM</sequence>
<dbReference type="STRING" id="296218.AWN68_01075"/>
<accession>A0A150XXK3</accession>
<feature type="signal peptide" evidence="1">
    <location>
        <begin position="1"/>
        <end position="24"/>
    </location>
</feature>
<dbReference type="Proteomes" id="UP000075615">
    <property type="component" value="Unassembled WGS sequence"/>
</dbReference>
<dbReference type="OrthoDB" id="947434at2"/>
<reference evidence="3 4" key="1">
    <citation type="submission" date="2016-01" db="EMBL/GenBank/DDBJ databases">
        <title>Genome sequencing of Roseivirga echinicomitans KMM 6058.</title>
        <authorList>
            <person name="Selvaratnam C."/>
            <person name="Thevarajoo S."/>
            <person name="Goh K.M."/>
            <person name="Ee R."/>
            <person name="Chan K.-G."/>
            <person name="Chong C.S."/>
        </authorList>
    </citation>
    <scope>NUCLEOTIDE SEQUENCE [LARGE SCALE GENOMIC DNA]</scope>
    <source>
        <strain evidence="3 4">KMM 6058</strain>
    </source>
</reference>
<protein>
    <recommendedName>
        <fullName evidence="2">Outer membrane protein beta-barrel domain-containing protein</fullName>
    </recommendedName>
</protein>
<keyword evidence="4" id="KW-1185">Reference proteome</keyword>
<evidence type="ECO:0000313" key="3">
    <source>
        <dbReference type="EMBL" id="KYG83426.1"/>
    </source>
</evidence>
<comment type="caution">
    <text evidence="3">The sequence shown here is derived from an EMBL/GenBank/DDBJ whole genome shotgun (WGS) entry which is preliminary data.</text>
</comment>
<keyword evidence="1" id="KW-0732">Signal</keyword>
<dbReference type="RefSeq" id="WP_068410219.1">
    <property type="nucleotide sequence ID" value="NZ_LRDB01000001.1"/>
</dbReference>
<proteinExistence type="predicted"/>
<dbReference type="AlphaFoldDB" id="A0A150XXK3"/>
<dbReference type="Pfam" id="PF13568">
    <property type="entry name" value="OMP_b-brl_2"/>
    <property type="match status" value="1"/>
</dbReference>
<feature type="domain" description="Outer membrane protein beta-barrel" evidence="2">
    <location>
        <begin position="24"/>
        <end position="180"/>
    </location>
</feature>